<evidence type="ECO:0000313" key="13">
    <source>
        <dbReference type="EMBL" id="OGH88080.1"/>
    </source>
</evidence>
<keyword evidence="10" id="KW-0963">Cytoplasm</keyword>
<comment type="caution">
    <text evidence="13">The sequence shown here is derived from an EMBL/GenBank/DDBJ whole genome shotgun (WGS) entry which is preliminary data.</text>
</comment>
<dbReference type="Proteomes" id="UP000177907">
    <property type="component" value="Unassembled WGS sequence"/>
</dbReference>
<dbReference type="NCBIfam" id="TIGR01855">
    <property type="entry name" value="IMP_synth_hisH"/>
    <property type="match status" value="1"/>
</dbReference>
<evidence type="ECO:0000256" key="11">
    <source>
        <dbReference type="PIRSR" id="PIRSR000495-1"/>
    </source>
</evidence>
<evidence type="ECO:0000256" key="8">
    <source>
        <dbReference type="ARBA" id="ARBA00047838"/>
    </source>
</evidence>
<dbReference type="GO" id="GO:0000107">
    <property type="term" value="F:imidazoleglycerol-phosphate synthase activity"/>
    <property type="evidence" value="ECO:0007669"/>
    <property type="project" value="UniProtKB-UniRule"/>
</dbReference>
<dbReference type="HAMAP" id="MF_00278">
    <property type="entry name" value="HisH"/>
    <property type="match status" value="1"/>
</dbReference>
<dbReference type="EC" id="4.3.2.10" evidence="10"/>
<evidence type="ECO:0000259" key="12">
    <source>
        <dbReference type="Pfam" id="PF00117"/>
    </source>
</evidence>
<keyword evidence="6 10" id="KW-0368">Histidine biosynthesis</keyword>
<dbReference type="STRING" id="1798704.A3J93_05500"/>
<feature type="active site" evidence="10 11">
    <location>
        <position position="178"/>
    </location>
</feature>
<evidence type="ECO:0000256" key="2">
    <source>
        <dbReference type="ARBA" id="ARBA00011152"/>
    </source>
</evidence>
<feature type="active site" evidence="10 11">
    <location>
        <position position="176"/>
    </location>
</feature>
<dbReference type="GO" id="GO:0000105">
    <property type="term" value="P:L-histidine biosynthetic process"/>
    <property type="evidence" value="ECO:0007669"/>
    <property type="project" value="UniProtKB-UniRule"/>
</dbReference>
<evidence type="ECO:0000256" key="1">
    <source>
        <dbReference type="ARBA" id="ARBA00005091"/>
    </source>
</evidence>
<dbReference type="GO" id="GO:0005737">
    <property type="term" value="C:cytoplasm"/>
    <property type="evidence" value="ECO:0007669"/>
    <property type="project" value="UniProtKB-SubCell"/>
</dbReference>
<keyword evidence="5 10" id="KW-0315">Glutamine amidotransferase</keyword>
<dbReference type="UniPathway" id="UPA00031">
    <property type="reaction ID" value="UER00010"/>
</dbReference>
<evidence type="ECO:0000256" key="6">
    <source>
        <dbReference type="ARBA" id="ARBA00023102"/>
    </source>
</evidence>
<sequence length="194" mass="21339">MIVIIDYKSGNVGSLQNAILGLGYDCEISSDPGKIKKANKIIFPGQGRAKSARRELKKSGIDKIIKSTRVPFLGICLGMQLLADFSAEDNVSCLSVIPGNVFKLPAGLKVPQIGWNRVRFSRSSPLLTGINNNEFFYFAHSYYFQASAKYVLATTDYGVEFPAVISRDNFYSVQFHPEKSGLAGLKLLNNFCAL</sequence>
<keyword evidence="3 10" id="KW-0028">Amino-acid biosynthesis</keyword>
<feature type="active site" description="Nucleophile" evidence="10 11">
    <location>
        <position position="76"/>
    </location>
</feature>
<accession>A0A1F6NW88</accession>
<dbReference type="GO" id="GO:0004359">
    <property type="term" value="F:glutaminase activity"/>
    <property type="evidence" value="ECO:0007669"/>
    <property type="project" value="UniProtKB-EC"/>
</dbReference>
<dbReference type="PROSITE" id="PS51273">
    <property type="entry name" value="GATASE_TYPE_1"/>
    <property type="match status" value="1"/>
</dbReference>
<organism evidence="13 14">
    <name type="scientific">Candidatus Magasanikbacteria bacterium RIFOXYC2_FULL_42_28</name>
    <dbReference type="NCBI Taxonomy" id="1798704"/>
    <lineage>
        <taxon>Bacteria</taxon>
        <taxon>Candidatus Magasanikiibacteriota</taxon>
    </lineage>
</organism>
<keyword evidence="4 10" id="KW-0378">Hydrolase</keyword>
<comment type="pathway">
    <text evidence="1 10">Amino-acid biosynthesis; L-histidine biosynthesis; L-histidine from 5-phospho-alpha-D-ribose 1-diphosphate: step 5/9.</text>
</comment>
<dbReference type="InterPro" id="IPR029062">
    <property type="entry name" value="Class_I_gatase-like"/>
</dbReference>
<dbReference type="AlphaFoldDB" id="A0A1F6NW88"/>
<dbReference type="InterPro" id="IPR010139">
    <property type="entry name" value="Imidazole-glycPsynth_HisH"/>
</dbReference>
<dbReference type="InterPro" id="IPR017926">
    <property type="entry name" value="GATASE"/>
</dbReference>
<dbReference type="EC" id="3.5.1.2" evidence="10"/>
<evidence type="ECO:0000256" key="3">
    <source>
        <dbReference type="ARBA" id="ARBA00022605"/>
    </source>
</evidence>
<comment type="catalytic activity">
    <reaction evidence="8 10">
        <text>5-[(5-phospho-1-deoxy-D-ribulos-1-ylimino)methylamino]-1-(5-phospho-beta-D-ribosyl)imidazole-4-carboxamide + L-glutamine = D-erythro-1-(imidazol-4-yl)glycerol 3-phosphate + 5-amino-1-(5-phospho-beta-D-ribosyl)imidazole-4-carboxamide + L-glutamate + H(+)</text>
        <dbReference type="Rhea" id="RHEA:24793"/>
        <dbReference type="ChEBI" id="CHEBI:15378"/>
        <dbReference type="ChEBI" id="CHEBI:29985"/>
        <dbReference type="ChEBI" id="CHEBI:58278"/>
        <dbReference type="ChEBI" id="CHEBI:58359"/>
        <dbReference type="ChEBI" id="CHEBI:58475"/>
        <dbReference type="ChEBI" id="CHEBI:58525"/>
        <dbReference type="EC" id="4.3.2.10"/>
    </reaction>
</comment>
<dbReference type="Pfam" id="PF00117">
    <property type="entry name" value="GATase"/>
    <property type="match status" value="1"/>
</dbReference>
<keyword evidence="7 10" id="KW-0456">Lyase</keyword>
<dbReference type="EMBL" id="MFQZ01000007">
    <property type="protein sequence ID" value="OGH88080.1"/>
    <property type="molecule type" value="Genomic_DNA"/>
</dbReference>
<evidence type="ECO:0000256" key="10">
    <source>
        <dbReference type="HAMAP-Rule" id="MF_00278"/>
    </source>
</evidence>
<evidence type="ECO:0000313" key="14">
    <source>
        <dbReference type="Proteomes" id="UP000177907"/>
    </source>
</evidence>
<dbReference type="PANTHER" id="PTHR42701">
    <property type="entry name" value="IMIDAZOLE GLYCEROL PHOSPHATE SYNTHASE SUBUNIT HISH"/>
    <property type="match status" value="1"/>
</dbReference>
<keyword evidence="13" id="KW-0808">Transferase</keyword>
<proteinExistence type="inferred from homology"/>
<evidence type="ECO:0000256" key="4">
    <source>
        <dbReference type="ARBA" id="ARBA00022801"/>
    </source>
</evidence>
<feature type="domain" description="Glutamine amidotransferase" evidence="12">
    <location>
        <begin position="3"/>
        <end position="191"/>
    </location>
</feature>
<name>A0A1F6NW88_9BACT</name>
<dbReference type="PANTHER" id="PTHR42701:SF1">
    <property type="entry name" value="IMIDAZOLE GLYCEROL PHOSPHATE SYNTHASE SUBUNIT HISH"/>
    <property type="match status" value="1"/>
</dbReference>
<dbReference type="Gene3D" id="3.40.50.880">
    <property type="match status" value="1"/>
</dbReference>
<evidence type="ECO:0000256" key="7">
    <source>
        <dbReference type="ARBA" id="ARBA00023239"/>
    </source>
</evidence>
<gene>
    <name evidence="10" type="primary">hisH</name>
    <name evidence="13" type="ORF">A3J93_05500</name>
</gene>
<evidence type="ECO:0000256" key="9">
    <source>
        <dbReference type="ARBA" id="ARBA00049534"/>
    </source>
</evidence>
<dbReference type="SUPFAM" id="SSF52317">
    <property type="entry name" value="Class I glutamine amidotransferase-like"/>
    <property type="match status" value="1"/>
</dbReference>
<reference evidence="13 14" key="1">
    <citation type="journal article" date="2016" name="Nat. Commun.">
        <title>Thousands of microbial genomes shed light on interconnected biogeochemical processes in an aquifer system.</title>
        <authorList>
            <person name="Anantharaman K."/>
            <person name="Brown C.T."/>
            <person name="Hug L.A."/>
            <person name="Sharon I."/>
            <person name="Castelle C.J."/>
            <person name="Probst A.J."/>
            <person name="Thomas B.C."/>
            <person name="Singh A."/>
            <person name="Wilkins M.J."/>
            <person name="Karaoz U."/>
            <person name="Brodie E.L."/>
            <person name="Williams K.H."/>
            <person name="Hubbard S.S."/>
            <person name="Banfield J.F."/>
        </authorList>
    </citation>
    <scope>NUCLEOTIDE SEQUENCE [LARGE SCALE GENOMIC DNA]</scope>
</reference>
<comment type="function">
    <text evidence="10">IGPS catalyzes the conversion of PRFAR and glutamine to IGP, AICAR and glutamate. The HisH subunit catalyzes the hydrolysis of glutamine to glutamate and ammonia as part of the synthesis of IGP and AICAR. The resulting ammonia molecule is channeled to the active site of HisF.</text>
</comment>
<comment type="catalytic activity">
    <reaction evidence="9 10">
        <text>L-glutamine + H2O = L-glutamate + NH4(+)</text>
        <dbReference type="Rhea" id="RHEA:15889"/>
        <dbReference type="ChEBI" id="CHEBI:15377"/>
        <dbReference type="ChEBI" id="CHEBI:28938"/>
        <dbReference type="ChEBI" id="CHEBI:29985"/>
        <dbReference type="ChEBI" id="CHEBI:58359"/>
        <dbReference type="EC" id="3.5.1.2"/>
    </reaction>
</comment>
<protein>
    <recommendedName>
        <fullName evidence="10">Imidazole glycerol phosphate synthase subunit HisH</fullName>
        <ecNumber evidence="10">4.3.2.10</ecNumber>
    </recommendedName>
    <alternativeName>
        <fullName evidence="10">IGP synthase glutaminase subunit</fullName>
        <ecNumber evidence="10">3.5.1.2</ecNumber>
    </alternativeName>
    <alternativeName>
        <fullName evidence="10">IGP synthase subunit HisH</fullName>
    </alternativeName>
    <alternativeName>
        <fullName evidence="10">ImGP synthase subunit HisH</fullName>
        <shortName evidence="10">IGPS subunit HisH</shortName>
    </alternativeName>
</protein>
<evidence type="ECO:0000256" key="5">
    <source>
        <dbReference type="ARBA" id="ARBA00022962"/>
    </source>
</evidence>
<dbReference type="PIRSF" id="PIRSF000495">
    <property type="entry name" value="Amidotransf_hisH"/>
    <property type="match status" value="1"/>
</dbReference>
<dbReference type="CDD" id="cd01748">
    <property type="entry name" value="GATase1_IGP_Synthase"/>
    <property type="match status" value="1"/>
</dbReference>
<comment type="subcellular location">
    <subcellularLocation>
        <location evidence="10">Cytoplasm</location>
    </subcellularLocation>
</comment>
<comment type="subunit">
    <text evidence="2 10">Heterodimer of HisH and HisF.</text>
</comment>
<dbReference type="GO" id="GO:0016829">
    <property type="term" value="F:lyase activity"/>
    <property type="evidence" value="ECO:0007669"/>
    <property type="project" value="UniProtKB-KW"/>
</dbReference>